<keyword evidence="8" id="KW-1133">Transmembrane helix</keyword>
<comment type="similarity">
    <text evidence="6">Belongs to the peptidase M48 family.</text>
</comment>
<keyword evidence="8" id="KW-0812">Transmembrane</keyword>
<feature type="region of interest" description="Disordered" evidence="7">
    <location>
        <begin position="1"/>
        <end position="22"/>
    </location>
</feature>
<evidence type="ECO:0000256" key="5">
    <source>
        <dbReference type="ARBA" id="ARBA00023049"/>
    </source>
</evidence>
<feature type="domain" description="Peptidase M48" evidence="9">
    <location>
        <begin position="191"/>
        <end position="337"/>
    </location>
</feature>
<keyword evidence="3 6" id="KW-0378">Hydrolase</keyword>
<keyword evidence="12" id="KW-1185">Reference proteome</keyword>
<dbReference type="InterPro" id="IPR055518">
    <property type="entry name" value="DUF7092"/>
</dbReference>
<dbReference type="Proteomes" id="UP000029085">
    <property type="component" value="Unassembled WGS sequence"/>
</dbReference>
<dbReference type="InterPro" id="IPR051156">
    <property type="entry name" value="Mito/Outer_Membr_Metalloprot"/>
</dbReference>
<keyword evidence="2" id="KW-0479">Metal-binding</keyword>
<reference evidence="12" key="1">
    <citation type="submission" date="2013-08" db="EMBL/GenBank/DDBJ databases">
        <title>Genome sequencing of Arenimonas donghaensis.</title>
        <authorList>
            <person name="Chen F."/>
            <person name="Wang G."/>
        </authorList>
    </citation>
    <scope>NUCLEOTIDE SEQUENCE [LARGE SCALE GENOMIC DNA]</scope>
    <source>
        <strain evidence="12">HO3-R19</strain>
    </source>
</reference>
<sequence>MTELPGTWYDGRSSRGQPARLRSPAPGRLVLAIAEGEREFDAGEVTLSPRLGQLARELRFVGGGHMELEHSPLLDQWLPGRSRIEAAVDWLERRRAAVLSATAALVVGVIAFFQLGLPWMAREVAPLVPPPIERTISNQALALLDGHLLEPTRLPAPRRESLQQSFFDMTRGLPRADGLRLDFRHAPGIGPNAFVLPDGQVVMTDQLVTLAKDDEELLAVLAHEAGHHEHRHGLRRALEKSAMLVVVGFLFGDVSGTGALSVSLPVLLVESGYSRQHEREADEFAFRQLAAKGYSPDAFARIMGRMSFDGKIDSGLGPIGYLSSHPPSAERIEAARAAAASGSAADEAVGSDQAGE</sequence>
<evidence type="ECO:0000259" key="10">
    <source>
        <dbReference type="Pfam" id="PF23368"/>
    </source>
</evidence>
<evidence type="ECO:0000313" key="12">
    <source>
        <dbReference type="Proteomes" id="UP000029085"/>
    </source>
</evidence>
<dbReference type="InterPro" id="IPR001915">
    <property type="entry name" value="Peptidase_M48"/>
</dbReference>
<evidence type="ECO:0000256" key="8">
    <source>
        <dbReference type="SAM" id="Phobius"/>
    </source>
</evidence>
<keyword evidence="1 6" id="KW-0645">Protease</keyword>
<organism evidence="11 12">
    <name type="scientific">Arenimonas donghaensis DSM 18148 = HO3-R19</name>
    <dbReference type="NCBI Taxonomy" id="1121014"/>
    <lineage>
        <taxon>Bacteria</taxon>
        <taxon>Pseudomonadati</taxon>
        <taxon>Pseudomonadota</taxon>
        <taxon>Gammaproteobacteria</taxon>
        <taxon>Lysobacterales</taxon>
        <taxon>Lysobacteraceae</taxon>
        <taxon>Arenimonas</taxon>
    </lineage>
</organism>
<keyword evidence="5 6" id="KW-0482">Metalloprotease</keyword>
<dbReference type="GO" id="GO:0051603">
    <property type="term" value="P:proteolysis involved in protein catabolic process"/>
    <property type="evidence" value="ECO:0007669"/>
    <property type="project" value="TreeGrafter"/>
</dbReference>
<evidence type="ECO:0000259" key="9">
    <source>
        <dbReference type="Pfam" id="PF01435"/>
    </source>
</evidence>
<evidence type="ECO:0000256" key="4">
    <source>
        <dbReference type="ARBA" id="ARBA00022833"/>
    </source>
</evidence>
<dbReference type="AlphaFoldDB" id="A0A087MFT3"/>
<keyword evidence="4 6" id="KW-0862">Zinc</keyword>
<reference evidence="11 12" key="2">
    <citation type="journal article" date="2015" name="Stand. Genomic Sci.">
        <title>High quality draft genomic sequence of Arenimonas donghaensis DSM 18148(T).</title>
        <authorList>
            <person name="Chen F."/>
            <person name="Wang H."/>
            <person name="Cao Y."/>
            <person name="Li X."/>
            <person name="Wang G."/>
        </authorList>
    </citation>
    <scope>NUCLEOTIDE SEQUENCE [LARGE SCALE GENOMIC DNA]</scope>
    <source>
        <strain evidence="11 12">HO3-R19</strain>
    </source>
</reference>
<accession>A0A087MFT3</accession>
<evidence type="ECO:0000256" key="7">
    <source>
        <dbReference type="SAM" id="MobiDB-lite"/>
    </source>
</evidence>
<dbReference type="RefSeq" id="WP_051924632.1">
    <property type="nucleotide sequence ID" value="NZ_AVCJ01000049.1"/>
</dbReference>
<evidence type="ECO:0000256" key="1">
    <source>
        <dbReference type="ARBA" id="ARBA00022670"/>
    </source>
</evidence>
<name>A0A087MFT3_9GAMM</name>
<dbReference type="CDD" id="cd07332">
    <property type="entry name" value="M48C_Oma1_like"/>
    <property type="match status" value="1"/>
</dbReference>
<evidence type="ECO:0000313" key="11">
    <source>
        <dbReference type="EMBL" id="KFL35736.1"/>
    </source>
</evidence>
<keyword evidence="8" id="KW-0472">Membrane</keyword>
<dbReference type="Gene3D" id="3.30.2010.10">
    <property type="entry name" value="Metalloproteases ('zincins'), catalytic domain"/>
    <property type="match status" value="1"/>
</dbReference>
<comment type="cofactor">
    <cofactor evidence="6">
        <name>Zn(2+)</name>
        <dbReference type="ChEBI" id="CHEBI:29105"/>
    </cofactor>
    <text evidence="6">Binds 1 zinc ion per subunit.</text>
</comment>
<evidence type="ECO:0000256" key="6">
    <source>
        <dbReference type="RuleBase" id="RU003983"/>
    </source>
</evidence>
<feature type="transmembrane region" description="Helical" evidence="8">
    <location>
        <begin position="96"/>
        <end position="117"/>
    </location>
</feature>
<evidence type="ECO:0000256" key="3">
    <source>
        <dbReference type="ARBA" id="ARBA00022801"/>
    </source>
</evidence>
<dbReference type="PANTHER" id="PTHR22726">
    <property type="entry name" value="METALLOENDOPEPTIDASE OMA1"/>
    <property type="match status" value="1"/>
</dbReference>
<gene>
    <name evidence="11" type="ORF">N788_07415</name>
</gene>
<proteinExistence type="inferred from homology"/>
<dbReference type="GO" id="GO:0046872">
    <property type="term" value="F:metal ion binding"/>
    <property type="evidence" value="ECO:0007669"/>
    <property type="project" value="UniProtKB-KW"/>
</dbReference>
<dbReference type="Pfam" id="PF23368">
    <property type="entry name" value="DUF7092"/>
    <property type="match status" value="1"/>
</dbReference>
<dbReference type="Pfam" id="PF01435">
    <property type="entry name" value="Peptidase_M48"/>
    <property type="match status" value="1"/>
</dbReference>
<feature type="domain" description="DUF7092" evidence="10">
    <location>
        <begin position="4"/>
        <end position="80"/>
    </location>
</feature>
<dbReference type="GO" id="GO:0004222">
    <property type="term" value="F:metalloendopeptidase activity"/>
    <property type="evidence" value="ECO:0007669"/>
    <property type="project" value="InterPro"/>
</dbReference>
<dbReference type="GO" id="GO:0016020">
    <property type="term" value="C:membrane"/>
    <property type="evidence" value="ECO:0007669"/>
    <property type="project" value="TreeGrafter"/>
</dbReference>
<comment type="caution">
    <text evidence="11">The sequence shown here is derived from an EMBL/GenBank/DDBJ whole genome shotgun (WGS) entry which is preliminary data.</text>
</comment>
<dbReference type="OrthoDB" id="9810445at2"/>
<dbReference type="PANTHER" id="PTHR22726:SF1">
    <property type="entry name" value="METALLOENDOPEPTIDASE OMA1, MITOCHONDRIAL"/>
    <property type="match status" value="1"/>
</dbReference>
<protein>
    <submittedName>
        <fullName evidence="11">Uncharacterized protein</fullName>
    </submittedName>
</protein>
<evidence type="ECO:0000256" key="2">
    <source>
        <dbReference type="ARBA" id="ARBA00022723"/>
    </source>
</evidence>
<dbReference type="STRING" id="1121014.N788_07415"/>
<dbReference type="EMBL" id="AVCJ01000049">
    <property type="protein sequence ID" value="KFL35736.1"/>
    <property type="molecule type" value="Genomic_DNA"/>
</dbReference>